<evidence type="ECO:0000313" key="2">
    <source>
        <dbReference type="EMBL" id="KAJ3260440.1"/>
    </source>
</evidence>
<dbReference type="Gene3D" id="3.30.470.30">
    <property type="entry name" value="DNA ligase/mRNA capping enzyme"/>
    <property type="match status" value="1"/>
</dbReference>
<gene>
    <name evidence="2" type="primary">CEG1</name>
    <name evidence="2" type="ORF">HK103_000582</name>
</gene>
<dbReference type="GO" id="GO:0005524">
    <property type="term" value="F:ATP binding"/>
    <property type="evidence" value="ECO:0007669"/>
    <property type="project" value="InterPro"/>
</dbReference>
<dbReference type="PANTHER" id="PTHR10367">
    <property type="entry name" value="MRNA-CAPPING ENZYME"/>
    <property type="match status" value="1"/>
</dbReference>
<name>A0AAD5UK88_9FUNG</name>
<dbReference type="EMBL" id="JADGKB010000011">
    <property type="protein sequence ID" value="KAJ3260440.1"/>
    <property type="molecule type" value="Genomic_DNA"/>
</dbReference>
<dbReference type="CDD" id="cd07895">
    <property type="entry name" value="Adenylation_mRNA_capping"/>
    <property type="match status" value="1"/>
</dbReference>
<dbReference type="InterPro" id="IPR001339">
    <property type="entry name" value="mRNA_cap_enzyme_adenylation"/>
</dbReference>
<dbReference type="PANTHER" id="PTHR10367:SF17">
    <property type="entry name" value="MRNA-CAPPING ENZYME"/>
    <property type="match status" value="1"/>
</dbReference>
<evidence type="ECO:0000259" key="1">
    <source>
        <dbReference type="Pfam" id="PF01331"/>
    </source>
</evidence>
<protein>
    <submittedName>
        <fullName evidence="2">Dcp1p-Dcp2p decapping enzyme complex alpha subunit</fullName>
    </submittedName>
</protein>
<dbReference type="GO" id="GO:0004484">
    <property type="term" value="F:mRNA guanylyltransferase activity"/>
    <property type="evidence" value="ECO:0007669"/>
    <property type="project" value="InterPro"/>
</dbReference>
<sequence>MLPEIPGQLVTDRNKLGELREKIVGLFDQNLSPRRFIGAQPVSFGSAHLSELLQEDYFVSEKADGIRLLLYTRTLPDRRVEAYLIDRKNNYYYHHFGLPLPGLEKSHLNTVLDGELVIDSGRKLFMVFDALYIHDKDLTGKPYTKRLGYLRESVIKPFMKSMERNPDYVRKFPFEITQKRIEFSYNLHCVFRDIEKYKHETDGIIFTSAVAPYAFATCDKMLKWKPAEENTVDFKILNSNGVYHLGILVKDDNYEDFGELTLDEKTAQK</sequence>
<keyword evidence="3" id="KW-1185">Reference proteome</keyword>
<dbReference type="SUPFAM" id="SSF56091">
    <property type="entry name" value="DNA ligase/mRNA capping enzyme, catalytic domain"/>
    <property type="match status" value="1"/>
</dbReference>
<accession>A0AAD5UK88</accession>
<dbReference type="InterPro" id="IPR051029">
    <property type="entry name" value="mRNA_Capping_Enz/RNA_Phosphat"/>
</dbReference>
<comment type="caution">
    <text evidence="2">The sequence shown here is derived from an EMBL/GenBank/DDBJ whole genome shotgun (WGS) entry which is preliminary data.</text>
</comment>
<evidence type="ECO:0000313" key="3">
    <source>
        <dbReference type="Proteomes" id="UP001210925"/>
    </source>
</evidence>
<dbReference type="Pfam" id="PF01331">
    <property type="entry name" value="mRNA_cap_enzyme"/>
    <property type="match status" value="1"/>
</dbReference>
<dbReference type="GO" id="GO:0006370">
    <property type="term" value="P:7-methylguanosine mRNA capping"/>
    <property type="evidence" value="ECO:0007669"/>
    <property type="project" value="InterPro"/>
</dbReference>
<reference evidence="2" key="1">
    <citation type="submission" date="2020-05" db="EMBL/GenBank/DDBJ databases">
        <title>Phylogenomic resolution of chytrid fungi.</title>
        <authorList>
            <person name="Stajich J.E."/>
            <person name="Amses K."/>
            <person name="Simmons R."/>
            <person name="Seto K."/>
            <person name="Myers J."/>
            <person name="Bonds A."/>
            <person name="Quandt C.A."/>
            <person name="Barry K."/>
            <person name="Liu P."/>
            <person name="Grigoriev I."/>
            <person name="Longcore J.E."/>
            <person name="James T.Y."/>
        </authorList>
    </citation>
    <scope>NUCLEOTIDE SEQUENCE</scope>
    <source>
        <strain evidence="2">PLAUS21</strain>
    </source>
</reference>
<proteinExistence type="predicted"/>
<dbReference type="AlphaFoldDB" id="A0AAD5UK88"/>
<feature type="domain" description="mRNA capping enzyme adenylation" evidence="1">
    <location>
        <begin position="40"/>
        <end position="225"/>
    </location>
</feature>
<dbReference type="Proteomes" id="UP001210925">
    <property type="component" value="Unassembled WGS sequence"/>
</dbReference>
<organism evidence="2 3">
    <name type="scientific">Boothiomyces macroporosus</name>
    <dbReference type="NCBI Taxonomy" id="261099"/>
    <lineage>
        <taxon>Eukaryota</taxon>
        <taxon>Fungi</taxon>
        <taxon>Fungi incertae sedis</taxon>
        <taxon>Chytridiomycota</taxon>
        <taxon>Chytridiomycota incertae sedis</taxon>
        <taxon>Chytridiomycetes</taxon>
        <taxon>Rhizophydiales</taxon>
        <taxon>Terramycetaceae</taxon>
        <taxon>Boothiomyces</taxon>
    </lineage>
</organism>